<dbReference type="EMBL" id="REGN01003661">
    <property type="protein sequence ID" value="RNA21463.1"/>
    <property type="molecule type" value="Genomic_DNA"/>
</dbReference>
<evidence type="ECO:0000313" key="1">
    <source>
        <dbReference type="EMBL" id="RNA21463.1"/>
    </source>
</evidence>
<organism evidence="1 2">
    <name type="scientific">Brachionus plicatilis</name>
    <name type="common">Marine rotifer</name>
    <name type="synonym">Brachionus muelleri</name>
    <dbReference type="NCBI Taxonomy" id="10195"/>
    <lineage>
        <taxon>Eukaryota</taxon>
        <taxon>Metazoa</taxon>
        <taxon>Spiralia</taxon>
        <taxon>Gnathifera</taxon>
        <taxon>Rotifera</taxon>
        <taxon>Eurotatoria</taxon>
        <taxon>Monogononta</taxon>
        <taxon>Pseudotrocha</taxon>
        <taxon>Ploima</taxon>
        <taxon>Brachionidae</taxon>
        <taxon>Brachionus</taxon>
    </lineage>
</organism>
<evidence type="ECO:0000313" key="2">
    <source>
        <dbReference type="Proteomes" id="UP000276133"/>
    </source>
</evidence>
<keyword evidence="2" id="KW-1185">Reference proteome</keyword>
<dbReference type="Proteomes" id="UP000276133">
    <property type="component" value="Unassembled WGS sequence"/>
</dbReference>
<protein>
    <submittedName>
        <fullName evidence="1">Uncharacterized protein</fullName>
    </submittedName>
</protein>
<sequence length="59" mass="7319">MEKKSFEIIVYAPLKYKKALYYYNDKKLNLRIFLKWQNILKNQAFEMISRKKNQAVRLF</sequence>
<reference evidence="1 2" key="1">
    <citation type="journal article" date="2018" name="Sci. Rep.">
        <title>Genomic signatures of local adaptation to the degree of environmental predictability in rotifers.</title>
        <authorList>
            <person name="Franch-Gras L."/>
            <person name="Hahn C."/>
            <person name="Garcia-Roger E.M."/>
            <person name="Carmona M.J."/>
            <person name="Serra M."/>
            <person name="Gomez A."/>
        </authorList>
    </citation>
    <scope>NUCLEOTIDE SEQUENCE [LARGE SCALE GENOMIC DNA]</scope>
    <source>
        <strain evidence="1">HYR1</strain>
    </source>
</reference>
<comment type="caution">
    <text evidence="1">The sequence shown here is derived from an EMBL/GenBank/DDBJ whole genome shotgun (WGS) entry which is preliminary data.</text>
</comment>
<accession>A0A3M7RD20</accession>
<name>A0A3M7RD20_BRAPC</name>
<proteinExistence type="predicted"/>
<gene>
    <name evidence="1" type="ORF">BpHYR1_000958</name>
</gene>
<dbReference type="AlphaFoldDB" id="A0A3M7RD20"/>